<organism evidence="1">
    <name type="scientific">marine sediment metagenome</name>
    <dbReference type="NCBI Taxonomy" id="412755"/>
    <lineage>
        <taxon>unclassified sequences</taxon>
        <taxon>metagenomes</taxon>
        <taxon>ecological metagenomes</taxon>
    </lineage>
</organism>
<evidence type="ECO:0000313" key="1">
    <source>
        <dbReference type="EMBL" id="GAI45106.1"/>
    </source>
</evidence>
<dbReference type="AlphaFoldDB" id="X1PRI8"/>
<dbReference type="EMBL" id="BARV01030801">
    <property type="protein sequence ID" value="GAI45106.1"/>
    <property type="molecule type" value="Genomic_DNA"/>
</dbReference>
<proteinExistence type="predicted"/>
<accession>X1PRI8</accession>
<comment type="caution">
    <text evidence="1">The sequence shown here is derived from an EMBL/GenBank/DDBJ whole genome shotgun (WGS) entry which is preliminary data.</text>
</comment>
<reference evidence="1" key="1">
    <citation type="journal article" date="2014" name="Front. Microbiol.">
        <title>High frequency of phylogenetically diverse reductive dehalogenase-homologous genes in deep subseafloor sedimentary metagenomes.</title>
        <authorList>
            <person name="Kawai M."/>
            <person name="Futagami T."/>
            <person name="Toyoda A."/>
            <person name="Takaki Y."/>
            <person name="Nishi S."/>
            <person name="Hori S."/>
            <person name="Arai W."/>
            <person name="Tsubouchi T."/>
            <person name="Morono Y."/>
            <person name="Uchiyama I."/>
            <person name="Ito T."/>
            <person name="Fujiyama A."/>
            <person name="Inagaki F."/>
            <person name="Takami H."/>
        </authorList>
    </citation>
    <scope>NUCLEOTIDE SEQUENCE</scope>
    <source>
        <strain evidence="1">Expedition CK06-06</strain>
    </source>
</reference>
<feature type="non-terminal residue" evidence="1">
    <location>
        <position position="171"/>
    </location>
</feature>
<sequence>MWEIQNYFPLLEDFYKSKRSTLLNLLQILDLHSSTQQDLVMKAMSHVLDNRHHKTEYLDHELDLSFTTDQWRKLIIKKEKKKQLLHRRNLEICTLSHVANDLRSGDLFVLGADFYADYRKDLLPWEACEKLLDEYCQKVSIASSGHKCVAQLKEKLINKAQAVDDLYPELT</sequence>
<protein>
    <submittedName>
        <fullName evidence="1">Uncharacterized protein</fullName>
    </submittedName>
</protein>
<name>X1PRI8_9ZZZZ</name>
<gene>
    <name evidence="1" type="ORF">S06H3_48863</name>
</gene>